<proteinExistence type="predicted"/>
<protein>
    <submittedName>
        <fullName evidence="1">Uncharacterized protein</fullName>
    </submittedName>
</protein>
<comment type="caution">
    <text evidence="1">The sequence shown here is derived from an EMBL/GenBank/DDBJ whole genome shotgun (WGS) entry which is preliminary data.</text>
</comment>
<reference evidence="1" key="1">
    <citation type="submission" date="2019-08" db="EMBL/GenBank/DDBJ databases">
        <authorList>
            <person name="Kucharzyk K."/>
            <person name="Murdoch R.W."/>
            <person name="Higgins S."/>
            <person name="Loffler F."/>
        </authorList>
    </citation>
    <scope>NUCLEOTIDE SEQUENCE</scope>
</reference>
<sequence length="125" mass="14124">MNRPYELRVERPIKSGSSATMRTAVNAVHILLVGSLVSAPITSSITPQRLVELPSINYVQVIPSNRRLEMKTKKFKPSKEMLMKAINDVKNAPDRGSNIGYRNTIASEMEELKKLRRRANFVSKL</sequence>
<accession>A0A645G8R8</accession>
<dbReference type="AlphaFoldDB" id="A0A645G8R8"/>
<name>A0A645G8R8_9ZZZZ</name>
<evidence type="ECO:0000313" key="1">
    <source>
        <dbReference type="EMBL" id="MPN22516.1"/>
    </source>
</evidence>
<organism evidence="1">
    <name type="scientific">bioreactor metagenome</name>
    <dbReference type="NCBI Taxonomy" id="1076179"/>
    <lineage>
        <taxon>unclassified sequences</taxon>
        <taxon>metagenomes</taxon>
        <taxon>ecological metagenomes</taxon>
    </lineage>
</organism>
<gene>
    <name evidence="1" type="ORF">SDC9_169899</name>
</gene>
<dbReference type="EMBL" id="VSSQ01070761">
    <property type="protein sequence ID" value="MPN22516.1"/>
    <property type="molecule type" value="Genomic_DNA"/>
</dbReference>